<dbReference type="InterPro" id="IPR001387">
    <property type="entry name" value="Cro/C1-type_HTH"/>
</dbReference>
<feature type="domain" description="HTH cro/C1-type" evidence="2">
    <location>
        <begin position="7"/>
        <end position="61"/>
    </location>
</feature>
<dbReference type="PANTHER" id="PTHR46558:SF4">
    <property type="entry name" value="DNA-BIDING PHAGE PROTEIN"/>
    <property type="match status" value="1"/>
</dbReference>
<keyword evidence="4" id="KW-1185">Reference proteome</keyword>
<evidence type="ECO:0000256" key="1">
    <source>
        <dbReference type="ARBA" id="ARBA00023125"/>
    </source>
</evidence>
<proteinExistence type="predicted"/>
<evidence type="ECO:0000313" key="3">
    <source>
        <dbReference type="EMBL" id="QPB41806.1"/>
    </source>
</evidence>
<sequence length="125" mass="14237">MEIHEKIRVMREINQWSQEEMAEKLDMSPTGYAKIERGQSSLNLDKLKQIAAIFDIDLVELIATQDRSFFFSIGDNSNNHSYIAVPETLALENQALKQLLQSRDSEIAALKEIIELLKSNPKSSD</sequence>
<evidence type="ECO:0000313" key="4">
    <source>
        <dbReference type="Proteomes" id="UP000663069"/>
    </source>
</evidence>
<dbReference type="Proteomes" id="UP000663069">
    <property type="component" value="Chromosome"/>
</dbReference>
<dbReference type="PANTHER" id="PTHR46558">
    <property type="entry name" value="TRACRIPTIONAL REGULATORY PROTEIN-RELATED-RELATED"/>
    <property type="match status" value="1"/>
</dbReference>
<dbReference type="PROSITE" id="PS50943">
    <property type="entry name" value="HTH_CROC1"/>
    <property type="match status" value="1"/>
</dbReference>
<name>A0ABX6UXJ7_9PAST</name>
<dbReference type="EMBL" id="CP063056">
    <property type="protein sequence ID" value="QPB41806.1"/>
    <property type="molecule type" value="Genomic_DNA"/>
</dbReference>
<accession>A0ABX6UXJ7</accession>
<dbReference type="SMART" id="SM00530">
    <property type="entry name" value="HTH_XRE"/>
    <property type="match status" value="1"/>
</dbReference>
<dbReference type="InterPro" id="IPR010982">
    <property type="entry name" value="Lambda_DNA-bd_dom_sf"/>
</dbReference>
<dbReference type="Gene3D" id="1.10.260.40">
    <property type="entry name" value="lambda repressor-like DNA-binding domains"/>
    <property type="match status" value="1"/>
</dbReference>
<evidence type="ECO:0000259" key="2">
    <source>
        <dbReference type="PROSITE" id="PS50943"/>
    </source>
</evidence>
<dbReference type="CDD" id="cd00093">
    <property type="entry name" value="HTH_XRE"/>
    <property type="match status" value="1"/>
</dbReference>
<dbReference type="Pfam" id="PF01381">
    <property type="entry name" value="HTH_3"/>
    <property type="match status" value="1"/>
</dbReference>
<dbReference type="RefSeq" id="WP_194811396.1">
    <property type="nucleotide sequence ID" value="NZ_CP063056.1"/>
</dbReference>
<keyword evidence="1" id="KW-0238">DNA-binding</keyword>
<protein>
    <submittedName>
        <fullName evidence="3">Helix-turn-helix transcriptional regulator</fullName>
    </submittedName>
</protein>
<gene>
    <name evidence="3" type="ORF">IHV77_07645</name>
</gene>
<reference evidence="3 4" key="1">
    <citation type="submission" date="2020-10" db="EMBL/GenBank/DDBJ databases">
        <title>Genome Sequencing of Rodentibacter spp. strain DSM111151.</title>
        <authorList>
            <person name="Benga L."/>
            <person name="Lautwein T."/>
        </authorList>
    </citation>
    <scope>NUCLEOTIDE SEQUENCE [LARGE SCALE GENOMIC DNA]</scope>
    <source>
        <strain evidence="3 4">DSM 111151</strain>
    </source>
</reference>
<dbReference type="SUPFAM" id="SSF47413">
    <property type="entry name" value="lambda repressor-like DNA-binding domains"/>
    <property type="match status" value="1"/>
</dbReference>
<organism evidence="3 4">
    <name type="scientific">Rodentibacter haemolyticus</name>
    <dbReference type="NCBI Taxonomy" id="2778911"/>
    <lineage>
        <taxon>Bacteria</taxon>
        <taxon>Pseudomonadati</taxon>
        <taxon>Pseudomonadota</taxon>
        <taxon>Gammaproteobacteria</taxon>
        <taxon>Pasteurellales</taxon>
        <taxon>Pasteurellaceae</taxon>
        <taxon>Rodentibacter</taxon>
    </lineage>
</organism>